<sequence length="146" mass="16346">MDFADFVALIDETRRLHPWWLAGFEPMRATEEDLDHVRRELSISLPADYLRFMSEIGGGAFGFMDIFPARSDSPQRDDVVAVNSQSWCPANFYAFAPVGTGDLWGFSRDGDEAIDGVFFLDHEDGSLTSEGMGFLDFLAANALRPR</sequence>
<dbReference type="InterPro" id="IPR037883">
    <property type="entry name" value="Knr4/Smi1-like_sf"/>
</dbReference>
<evidence type="ECO:0000313" key="3">
    <source>
        <dbReference type="Proteomes" id="UP000248039"/>
    </source>
</evidence>
<dbReference type="EMBL" id="PYBW01000241">
    <property type="protein sequence ID" value="PYC63908.1"/>
    <property type="molecule type" value="Genomic_DNA"/>
</dbReference>
<feature type="domain" description="Knr4/Smi1-like" evidence="1">
    <location>
        <begin position="28"/>
        <end position="140"/>
    </location>
</feature>
<proteinExistence type="predicted"/>
<evidence type="ECO:0000259" key="1">
    <source>
        <dbReference type="SMART" id="SM00860"/>
    </source>
</evidence>
<dbReference type="RefSeq" id="WP_110673603.1">
    <property type="nucleotide sequence ID" value="NZ_PYBW01000241.1"/>
</dbReference>
<dbReference type="Pfam" id="PF14568">
    <property type="entry name" value="SUKH_6"/>
    <property type="match status" value="1"/>
</dbReference>
<dbReference type="OrthoDB" id="3373257at2"/>
<dbReference type="SMART" id="SM00860">
    <property type="entry name" value="SMI1_KNR4"/>
    <property type="match status" value="1"/>
</dbReference>
<evidence type="ECO:0000313" key="2">
    <source>
        <dbReference type="EMBL" id="PYC63908.1"/>
    </source>
</evidence>
<dbReference type="AlphaFoldDB" id="A0A2V4NSR4"/>
<reference evidence="2 3" key="1">
    <citation type="submission" date="2018-03" db="EMBL/GenBank/DDBJ databases">
        <title>Bioinformatic expansion and discovery of thiopeptide antibiotics.</title>
        <authorList>
            <person name="Schwalen C.J."/>
            <person name="Hudson G.A."/>
            <person name="Mitchell D.A."/>
        </authorList>
    </citation>
    <scope>NUCLEOTIDE SEQUENCE [LARGE SCALE GENOMIC DNA]</scope>
    <source>
        <strain evidence="2 3">ATCC 21389</strain>
    </source>
</reference>
<organism evidence="2 3">
    <name type="scientific">Streptomyces tateyamensis</name>
    <dbReference type="NCBI Taxonomy" id="565073"/>
    <lineage>
        <taxon>Bacteria</taxon>
        <taxon>Bacillati</taxon>
        <taxon>Actinomycetota</taxon>
        <taxon>Actinomycetes</taxon>
        <taxon>Kitasatosporales</taxon>
        <taxon>Streptomycetaceae</taxon>
        <taxon>Streptomyces</taxon>
    </lineage>
</organism>
<name>A0A2V4NSR4_9ACTN</name>
<dbReference type="Gene3D" id="3.40.1580.10">
    <property type="entry name" value="SMI1/KNR4-like"/>
    <property type="match status" value="1"/>
</dbReference>
<comment type="caution">
    <text evidence="2">The sequence shown here is derived from an EMBL/GenBank/DDBJ whole genome shotgun (WGS) entry which is preliminary data.</text>
</comment>
<dbReference type="Proteomes" id="UP000248039">
    <property type="component" value="Unassembled WGS sequence"/>
</dbReference>
<keyword evidence="3" id="KW-1185">Reference proteome</keyword>
<accession>A0A2V4NSR4</accession>
<protein>
    <recommendedName>
        <fullName evidence="1">Knr4/Smi1-like domain-containing protein</fullName>
    </recommendedName>
</protein>
<dbReference type="InterPro" id="IPR018958">
    <property type="entry name" value="Knr4/Smi1-like_dom"/>
</dbReference>
<dbReference type="SUPFAM" id="SSF160631">
    <property type="entry name" value="SMI1/KNR4-like"/>
    <property type="match status" value="1"/>
</dbReference>
<gene>
    <name evidence="2" type="ORF">C7C46_33070</name>
</gene>